<sequence length="89" mass="9174">MKKIIVAGFVATGMLLSVTSIASAHTLRECMVDKASAELSDGQLALFKAHGDGEINILSTAVDNNMNPLDSARVHAMLWATGASCAVGG</sequence>
<protein>
    <submittedName>
        <fullName evidence="1">Uncharacterized protein</fullName>
    </submittedName>
</protein>
<name>A0A3B0UE59_9ZZZZ</name>
<dbReference type="EMBL" id="UOEQ01000475">
    <property type="protein sequence ID" value="VAW23567.1"/>
    <property type="molecule type" value="Genomic_DNA"/>
</dbReference>
<evidence type="ECO:0000313" key="1">
    <source>
        <dbReference type="EMBL" id="VAW23567.1"/>
    </source>
</evidence>
<accession>A0A3B0UE59</accession>
<gene>
    <name evidence="1" type="ORF">MNBD_ALPHA11-1487</name>
</gene>
<dbReference type="AlphaFoldDB" id="A0A3B0UE59"/>
<reference evidence="1" key="1">
    <citation type="submission" date="2018-06" db="EMBL/GenBank/DDBJ databases">
        <authorList>
            <person name="Zhirakovskaya E."/>
        </authorList>
    </citation>
    <scope>NUCLEOTIDE SEQUENCE</scope>
</reference>
<proteinExistence type="predicted"/>
<organism evidence="1">
    <name type="scientific">hydrothermal vent metagenome</name>
    <dbReference type="NCBI Taxonomy" id="652676"/>
    <lineage>
        <taxon>unclassified sequences</taxon>
        <taxon>metagenomes</taxon>
        <taxon>ecological metagenomes</taxon>
    </lineage>
</organism>